<dbReference type="Proteomes" id="UP001162992">
    <property type="component" value="Chromosome 3"/>
</dbReference>
<protein>
    <submittedName>
        <fullName evidence="1">Uncharacterized protein</fullName>
    </submittedName>
</protein>
<comment type="caution">
    <text evidence="1">The sequence shown here is derived from an EMBL/GenBank/DDBJ whole genome shotgun (WGS) entry which is preliminary data.</text>
</comment>
<gene>
    <name evidence="1" type="ORF">O6H91_03G039000</name>
</gene>
<name>A0ACC2E5A5_DIPCM</name>
<sequence length="105" mass="10898">MVMDVCSLRAAGIIKDLAAFLDTHIPSVQLIAALIGVASALIDNVPLVAAAMGMYNISTFPTDSQFWQLIAYCAGTGGSLLIIGSAAGVAFMGMEKQTFSGISKR</sequence>
<evidence type="ECO:0000313" key="1">
    <source>
        <dbReference type="EMBL" id="KAJ7561734.1"/>
    </source>
</evidence>
<organism evidence="1 2">
    <name type="scientific">Diphasiastrum complanatum</name>
    <name type="common">Issler's clubmoss</name>
    <name type="synonym">Lycopodium complanatum</name>
    <dbReference type="NCBI Taxonomy" id="34168"/>
    <lineage>
        <taxon>Eukaryota</taxon>
        <taxon>Viridiplantae</taxon>
        <taxon>Streptophyta</taxon>
        <taxon>Embryophyta</taxon>
        <taxon>Tracheophyta</taxon>
        <taxon>Lycopodiopsida</taxon>
        <taxon>Lycopodiales</taxon>
        <taxon>Lycopodiaceae</taxon>
        <taxon>Lycopodioideae</taxon>
        <taxon>Diphasiastrum</taxon>
    </lineage>
</organism>
<evidence type="ECO:0000313" key="2">
    <source>
        <dbReference type="Proteomes" id="UP001162992"/>
    </source>
</evidence>
<accession>A0ACC2E5A5</accession>
<reference evidence="2" key="1">
    <citation type="journal article" date="2024" name="Proc. Natl. Acad. Sci. U.S.A.">
        <title>Extraordinary preservation of gene collinearity over three hundred million years revealed in homosporous lycophytes.</title>
        <authorList>
            <person name="Li C."/>
            <person name="Wickell D."/>
            <person name="Kuo L.Y."/>
            <person name="Chen X."/>
            <person name="Nie B."/>
            <person name="Liao X."/>
            <person name="Peng D."/>
            <person name="Ji J."/>
            <person name="Jenkins J."/>
            <person name="Williams M."/>
            <person name="Shu S."/>
            <person name="Plott C."/>
            <person name="Barry K."/>
            <person name="Rajasekar S."/>
            <person name="Grimwood J."/>
            <person name="Han X."/>
            <person name="Sun S."/>
            <person name="Hou Z."/>
            <person name="He W."/>
            <person name="Dai G."/>
            <person name="Sun C."/>
            <person name="Schmutz J."/>
            <person name="Leebens-Mack J.H."/>
            <person name="Li F.W."/>
            <person name="Wang L."/>
        </authorList>
    </citation>
    <scope>NUCLEOTIDE SEQUENCE [LARGE SCALE GENOMIC DNA]</scope>
    <source>
        <strain evidence="2">cv. PW_Plant_1</strain>
    </source>
</reference>
<proteinExistence type="predicted"/>
<dbReference type="EMBL" id="CM055094">
    <property type="protein sequence ID" value="KAJ7561734.1"/>
    <property type="molecule type" value="Genomic_DNA"/>
</dbReference>
<keyword evidence="2" id="KW-1185">Reference proteome</keyword>